<evidence type="ECO:0000259" key="6">
    <source>
        <dbReference type="Pfam" id="PF07685"/>
    </source>
</evidence>
<dbReference type="PANTHER" id="PTHR21343:SF1">
    <property type="entry name" value="COBYRIC ACID SYNTHASE"/>
    <property type="match status" value="1"/>
</dbReference>
<dbReference type="InterPro" id="IPR027417">
    <property type="entry name" value="P-loop_NTPase"/>
</dbReference>
<keyword evidence="2 4" id="KW-0169">Cobalamin biosynthesis</keyword>
<accession>A0A9W6LP19</accession>
<dbReference type="InterPro" id="IPR029062">
    <property type="entry name" value="Class_I_gatase-like"/>
</dbReference>
<dbReference type="CDD" id="cd01750">
    <property type="entry name" value="GATase1_CobQ"/>
    <property type="match status" value="1"/>
</dbReference>
<dbReference type="Gene3D" id="3.40.50.880">
    <property type="match status" value="1"/>
</dbReference>
<dbReference type="HAMAP" id="MF_00028">
    <property type="entry name" value="CobQ"/>
    <property type="match status" value="1"/>
</dbReference>
<dbReference type="EMBL" id="BSDY01000014">
    <property type="protein sequence ID" value="GLI57213.1"/>
    <property type="molecule type" value="Genomic_DNA"/>
</dbReference>
<dbReference type="SUPFAM" id="SSF52540">
    <property type="entry name" value="P-loop containing nucleoside triphosphate hydrolases"/>
    <property type="match status" value="1"/>
</dbReference>
<proteinExistence type="inferred from homology"/>
<keyword evidence="8" id="KW-1185">Reference proteome</keyword>
<dbReference type="Pfam" id="PF01656">
    <property type="entry name" value="CbiA"/>
    <property type="match status" value="1"/>
</dbReference>
<reference evidence="7" key="1">
    <citation type="submission" date="2022-12" db="EMBL/GenBank/DDBJ databases">
        <title>Reference genome sequencing for broad-spectrum identification of bacterial and archaeal isolates by mass spectrometry.</title>
        <authorList>
            <person name="Sekiguchi Y."/>
            <person name="Tourlousse D.M."/>
        </authorList>
    </citation>
    <scope>NUCLEOTIDE SEQUENCE</scope>
    <source>
        <strain evidence="7">10succ1</strain>
    </source>
</reference>
<comment type="caution">
    <text evidence="7">The sequence shown here is derived from an EMBL/GenBank/DDBJ whole genome shotgun (WGS) entry which is preliminary data.</text>
</comment>
<dbReference type="GO" id="GO:0003824">
    <property type="term" value="F:catalytic activity"/>
    <property type="evidence" value="ECO:0007669"/>
    <property type="project" value="InterPro"/>
</dbReference>
<dbReference type="InterPro" id="IPR047045">
    <property type="entry name" value="CobQ_N"/>
</dbReference>
<evidence type="ECO:0000313" key="8">
    <source>
        <dbReference type="Proteomes" id="UP001144471"/>
    </source>
</evidence>
<comment type="pathway">
    <text evidence="1 4">Cofactor biosynthesis; adenosylcobalamin biosynthesis.</text>
</comment>
<keyword evidence="3 4" id="KW-0315">Glutamine amidotransferase</keyword>
<evidence type="ECO:0000256" key="1">
    <source>
        <dbReference type="ARBA" id="ARBA00004953"/>
    </source>
</evidence>
<dbReference type="NCBIfam" id="TIGR00313">
    <property type="entry name" value="cobQ"/>
    <property type="match status" value="1"/>
</dbReference>
<gene>
    <name evidence="4 7" type="primary">cobQ</name>
    <name evidence="7" type="ORF">PM10SUCC1_27270</name>
</gene>
<evidence type="ECO:0000256" key="2">
    <source>
        <dbReference type="ARBA" id="ARBA00022573"/>
    </source>
</evidence>
<comment type="function">
    <text evidence="4">Catalyzes amidations at positions B, D, E, and G on adenosylcobyrinic A,C-diamide. NH(2) groups are provided by glutamine, and one molecule of ATP is hydrogenolyzed for each amidation.</text>
</comment>
<dbReference type="PROSITE" id="PS51273">
    <property type="entry name" value="GATASE_TYPE_1"/>
    <property type="match status" value="1"/>
</dbReference>
<dbReference type="Pfam" id="PF07685">
    <property type="entry name" value="GATase_3"/>
    <property type="match status" value="1"/>
</dbReference>
<feature type="active site" description="Nucleophile" evidence="4">
    <location>
        <position position="332"/>
    </location>
</feature>
<dbReference type="SUPFAM" id="SSF52317">
    <property type="entry name" value="Class I glutamine amidotransferase-like"/>
    <property type="match status" value="1"/>
</dbReference>
<evidence type="ECO:0000256" key="3">
    <source>
        <dbReference type="ARBA" id="ARBA00022962"/>
    </source>
</evidence>
<sequence>MKKHKKLMIMGTASNVGKSIITTALCRILYKRGHSVCPFKSQNMALNSFITKDGLEMGRAQVVQAEACNIDPEAYMNPILLKPTTNRKSQVILNGKVVKNMDSMEYSAKKDFLKAKVEETYDFVKNNYDISIIEGAGSCAEINLKDRDIVNMGMAEIADSPVILVADIDRGGVFASILGTLMLLEDHEKERVKGIIINKFRGDVKLLEPGIRKLEEMMGKPVLGVLPYSDVDIEDEDSVTERFKKTNSDRDISISVVRIGHMSNFTDMDVLSKYSDVSLKYVNHASELGDEDIIIIPGSKNTIEDLKDIKDRGIAEKIIKCARKGTVIFGICGGYQMLGEKLCDPTGVESSLPEIGGLGLLDMETYMEGEKMTTQYRGTIEVGSEFLQGTEGMVVEGYEIHQGRTTGEEKNVFLRGETDIKGVYRDNIIGTYIHGIFDNPEFTRTFLNNVRRIKGLDAIEETIDLKEYKEREFDKLAEIFIENIDMDKISEILNI</sequence>
<feature type="domain" description="CobB/CobQ-like glutamine amidotransferase" evidence="6">
    <location>
        <begin position="254"/>
        <end position="441"/>
    </location>
</feature>
<dbReference type="Proteomes" id="UP001144471">
    <property type="component" value="Unassembled WGS sequence"/>
</dbReference>
<dbReference type="PROSITE" id="PS51274">
    <property type="entry name" value="GATASE_COBBQ"/>
    <property type="match status" value="1"/>
</dbReference>
<protein>
    <recommendedName>
        <fullName evidence="4">Cobyric acid synthase</fullName>
    </recommendedName>
</protein>
<name>A0A9W6LP19_9FUSO</name>
<dbReference type="RefSeq" id="WP_281836718.1">
    <property type="nucleotide sequence ID" value="NZ_BSDY01000014.1"/>
</dbReference>
<dbReference type="Gene3D" id="3.40.50.300">
    <property type="entry name" value="P-loop containing nucleotide triphosphate hydrolases"/>
    <property type="match status" value="1"/>
</dbReference>
<dbReference type="CDD" id="cd05389">
    <property type="entry name" value="CobQ_N"/>
    <property type="match status" value="1"/>
</dbReference>
<evidence type="ECO:0000313" key="7">
    <source>
        <dbReference type="EMBL" id="GLI57213.1"/>
    </source>
</evidence>
<dbReference type="NCBIfam" id="NF001989">
    <property type="entry name" value="PRK00784.1"/>
    <property type="match status" value="1"/>
</dbReference>
<feature type="active site" evidence="4">
    <location>
        <position position="434"/>
    </location>
</feature>
<comment type="similarity">
    <text evidence="4">Belongs to the CobB/CobQ family. CobQ subfamily.</text>
</comment>
<dbReference type="GO" id="GO:0015420">
    <property type="term" value="F:ABC-type vitamin B12 transporter activity"/>
    <property type="evidence" value="ECO:0007669"/>
    <property type="project" value="UniProtKB-UniRule"/>
</dbReference>
<feature type="domain" description="CobQ/CobB/MinD/ParA nucleotide binding" evidence="5">
    <location>
        <begin position="7"/>
        <end position="230"/>
    </location>
</feature>
<dbReference type="InterPro" id="IPR002586">
    <property type="entry name" value="CobQ/CobB/MinD/ParA_Nub-bd_dom"/>
</dbReference>
<dbReference type="InterPro" id="IPR011698">
    <property type="entry name" value="GATase_3"/>
</dbReference>
<dbReference type="InterPro" id="IPR004459">
    <property type="entry name" value="CobQ_synth"/>
</dbReference>
<dbReference type="AlphaFoldDB" id="A0A9W6LP19"/>
<evidence type="ECO:0000259" key="5">
    <source>
        <dbReference type="Pfam" id="PF01656"/>
    </source>
</evidence>
<evidence type="ECO:0000256" key="4">
    <source>
        <dbReference type="HAMAP-Rule" id="MF_00028"/>
    </source>
</evidence>
<dbReference type="PANTHER" id="PTHR21343">
    <property type="entry name" value="DETHIOBIOTIN SYNTHETASE"/>
    <property type="match status" value="1"/>
</dbReference>
<dbReference type="InterPro" id="IPR033949">
    <property type="entry name" value="CobQ_GATase1"/>
</dbReference>
<organism evidence="7 8">
    <name type="scientific">Propionigenium maris DSM 9537</name>
    <dbReference type="NCBI Taxonomy" id="1123000"/>
    <lineage>
        <taxon>Bacteria</taxon>
        <taxon>Fusobacteriati</taxon>
        <taxon>Fusobacteriota</taxon>
        <taxon>Fusobacteriia</taxon>
        <taxon>Fusobacteriales</taxon>
        <taxon>Fusobacteriaceae</taxon>
        <taxon>Propionigenium</taxon>
    </lineage>
</organism>
<dbReference type="GO" id="GO:0009236">
    <property type="term" value="P:cobalamin biosynthetic process"/>
    <property type="evidence" value="ECO:0007669"/>
    <property type="project" value="UniProtKB-UniRule"/>
</dbReference>